<dbReference type="PANTHER" id="PTHR43289:SF34">
    <property type="entry name" value="SERINE_THREONINE-PROTEIN KINASE YBDM-RELATED"/>
    <property type="match status" value="1"/>
</dbReference>
<keyword evidence="4 5" id="KW-0067">ATP-binding</keyword>
<dbReference type="Gene3D" id="3.30.200.20">
    <property type="entry name" value="Phosphorylase Kinase, domain 1"/>
    <property type="match status" value="1"/>
</dbReference>
<dbReference type="InterPro" id="IPR000719">
    <property type="entry name" value="Prot_kinase_dom"/>
</dbReference>
<evidence type="ECO:0000313" key="9">
    <source>
        <dbReference type="EMBL" id="WIV55485.1"/>
    </source>
</evidence>
<dbReference type="PROSITE" id="PS00109">
    <property type="entry name" value="PROTEIN_KINASE_TYR"/>
    <property type="match status" value="1"/>
</dbReference>
<reference evidence="9 10" key="1">
    <citation type="submission" date="2023-06" db="EMBL/GenBank/DDBJ databases">
        <authorList>
            <person name="Oyuntsetseg B."/>
            <person name="Kim S.B."/>
        </authorList>
    </citation>
    <scope>NUCLEOTIDE SEQUENCE [LARGE SCALE GENOMIC DNA]</scope>
    <source>
        <strain evidence="9 10">2-2</strain>
    </source>
</reference>
<dbReference type="InterPro" id="IPR008266">
    <property type="entry name" value="Tyr_kinase_AS"/>
</dbReference>
<dbReference type="EC" id="2.7.11.1" evidence="9"/>
<keyword evidence="7" id="KW-0812">Transmembrane</keyword>
<keyword evidence="10" id="KW-1185">Reference proteome</keyword>
<sequence>MKPLEPGEPRAFGGYRVLAELGRGGMGRVLLGCGDGGRLVAVKVIHPHLLADEGFRKRFRREVEASRRVSGPRTAAVVDADPDAPSPWLASEFVPGPSLQRAVELTGPLPPEAALGLASGLAAALAEVHASGLVHRDLSPANVLLAADGPRVIDYGIARAADGEGVSRLTRTGWLVGVPDFMAPEQAEGGEPTAAADVFSLGSVLYFASTGRGPFAGRSAPQVLYNVVHAEPGLSVLPDELRDVVRRCLAKAPGERPDPAELVGDAGTPVWPDAVRELIEREHAEAGELLTPAERTAHFKSPTRILDPTLARSGEQPRRFAGTAVGLALTVLVFAIVLAVAPWRDQSESSSSATSSEPTQTTAYDGDPVAAVSTSDEETTEPPTTSAEPDDGPFTASVGDCFADENSSGGRSNLHRDDCEPGNFKVRKRADGTSDTRSACAGVDSANWLVSWDATSDRDAMVLCLEYLYRDDVFTGEAGQCAYGNPDASGWHLVDCDRHNFVIERILHGTDDASRCGSDPELRYKLSHRESRPALSVVVCLSFRYGDDGFAAKKNNCVRLADSGHLLTFSSCASANFVVTGYTHDRYDPAFCGRDGSYGWHDTAGWGEYLDYTVCLRRR</sequence>
<feature type="transmembrane region" description="Helical" evidence="7">
    <location>
        <begin position="320"/>
        <end position="343"/>
    </location>
</feature>
<evidence type="ECO:0000256" key="2">
    <source>
        <dbReference type="ARBA" id="ARBA00022741"/>
    </source>
</evidence>
<dbReference type="InterPro" id="IPR017441">
    <property type="entry name" value="Protein_kinase_ATP_BS"/>
</dbReference>
<dbReference type="RefSeq" id="WP_285452459.1">
    <property type="nucleotide sequence ID" value="NZ_CP127173.1"/>
</dbReference>
<dbReference type="GO" id="GO:0004674">
    <property type="term" value="F:protein serine/threonine kinase activity"/>
    <property type="evidence" value="ECO:0007669"/>
    <property type="project" value="UniProtKB-EC"/>
</dbReference>
<evidence type="ECO:0000256" key="4">
    <source>
        <dbReference type="ARBA" id="ARBA00022840"/>
    </source>
</evidence>
<dbReference type="InterPro" id="IPR011009">
    <property type="entry name" value="Kinase-like_dom_sf"/>
</dbReference>
<feature type="domain" description="Protein kinase" evidence="8">
    <location>
        <begin position="15"/>
        <end position="271"/>
    </location>
</feature>
<protein>
    <submittedName>
        <fullName evidence="9">Serine/threonine-protein kinase</fullName>
        <ecNumber evidence="9">2.7.11.1</ecNumber>
    </submittedName>
</protein>
<dbReference type="CDD" id="cd14014">
    <property type="entry name" value="STKc_PknB_like"/>
    <property type="match status" value="1"/>
</dbReference>
<dbReference type="Gene3D" id="1.10.510.10">
    <property type="entry name" value="Transferase(Phosphotransferase) domain 1"/>
    <property type="match status" value="1"/>
</dbReference>
<keyword evidence="3 9" id="KW-0418">Kinase</keyword>
<name>A0ABY8XIM7_9PSEU</name>
<evidence type="ECO:0000259" key="8">
    <source>
        <dbReference type="PROSITE" id="PS50011"/>
    </source>
</evidence>
<keyword evidence="1 9" id="KW-0808">Transferase</keyword>
<dbReference type="PROSITE" id="PS00107">
    <property type="entry name" value="PROTEIN_KINASE_ATP"/>
    <property type="match status" value="1"/>
</dbReference>
<dbReference type="Proteomes" id="UP001227101">
    <property type="component" value="Chromosome"/>
</dbReference>
<evidence type="ECO:0000313" key="10">
    <source>
        <dbReference type="Proteomes" id="UP001227101"/>
    </source>
</evidence>
<proteinExistence type="predicted"/>
<evidence type="ECO:0000256" key="6">
    <source>
        <dbReference type="SAM" id="MobiDB-lite"/>
    </source>
</evidence>
<dbReference type="PANTHER" id="PTHR43289">
    <property type="entry name" value="MITOGEN-ACTIVATED PROTEIN KINASE KINASE KINASE 20-RELATED"/>
    <property type="match status" value="1"/>
</dbReference>
<keyword evidence="2 5" id="KW-0547">Nucleotide-binding</keyword>
<evidence type="ECO:0000256" key="5">
    <source>
        <dbReference type="PROSITE-ProRule" id="PRU10141"/>
    </source>
</evidence>
<accession>A0ABY8XIM7</accession>
<dbReference type="EMBL" id="CP127173">
    <property type="protein sequence ID" value="WIV55485.1"/>
    <property type="molecule type" value="Genomic_DNA"/>
</dbReference>
<evidence type="ECO:0000256" key="3">
    <source>
        <dbReference type="ARBA" id="ARBA00022777"/>
    </source>
</evidence>
<keyword evidence="7" id="KW-0472">Membrane</keyword>
<dbReference type="SUPFAM" id="SSF56112">
    <property type="entry name" value="Protein kinase-like (PK-like)"/>
    <property type="match status" value="1"/>
</dbReference>
<feature type="compositionally biased region" description="Low complexity" evidence="6">
    <location>
        <begin position="348"/>
        <end position="363"/>
    </location>
</feature>
<organism evidence="9 10">
    <name type="scientific">Amycolatopsis nalaikhensis</name>
    <dbReference type="NCBI Taxonomy" id="715472"/>
    <lineage>
        <taxon>Bacteria</taxon>
        <taxon>Bacillati</taxon>
        <taxon>Actinomycetota</taxon>
        <taxon>Actinomycetes</taxon>
        <taxon>Pseudonocardiales</taxon>
        <taxon>Pseudonocardiaceae</taxon>
        <taxon>Amycolatopsis</taxon>
    </lineage>
</organism>
<gene>
    <name evidence="9" type="ORF">QP939_42810</name>
</gene>
<dbReference type="Pfam" id="PF00069">
    <property type="entry name" value="Pkinase"/>
    <property type="match status" value="1"/>
</dbReference>
<evidence type="ECO:0000256" key="7">
    <source>
        <dbReference type="SAM" id="Phobius"/>
    </source>
</evidence>
<evidence type="ECO:0000256" key="1">
    <source>
        <dbReference type="ARBA" id="ARBA00022679"/>
    </source>
</evidence>
<keyword evidence="7" id="KW-1133">Transmembrane helix</keyword>
<feature type="binding site" evidence="5">
    <location>
        <position position="43"/>
    </location>
    <ligand>
        <name>ATP</name>
        <dbReference type="ChEBI" id="CHEBI:30616"/>
    </ligand>
</feature>
<feature type="region of interest" description="Disordered" evidence="6">
    <location>
        <begin position="345"/>
        <end position="437"/>
    </location>
</feature>
<dbReference type="PROSITE" id="PS50011">
    <property type="entry name" value="PROTEIN_KINASE_DOM"/>
    <property type="match status" value="1"/>
</dbReference>